<keyword evidence="3" id="KW-1185">Reference proteome</keyword>
<proteinExistence type="predicted"/>
<name>A0ABY3ET83_9BURK</name>
<evidence type="ECO:0000313" key="3">
    <source>
        <dbReference type="Proteomes" id="UP000318943"/>
    </source>
</evidence>
<dbReference type="Proteomes" id="UP000318943">
    <property type="component" value="Unassembled WGS sequence"/>
</dbReference>
<evidence type="ECO:0000259" key="1">
    <source>
        <dbReference type="Pfam" id="PF13643"/>
    </source>
</evidence>
<sequence>MPSPRVGSKVTGARHSSAPFMTLAPGFNLKRCPQCGVAAPNLVPRHKYEVSPDRMAFFLSCASCMLPTTVLTNLFLQPLAWWPEPKTYSQDIPQKPRKSLDEARAALSTPSLSIVGSARAIDYMLKERGYKGDESLFRRIAAAADDHVITQDMKEWADEVRRESNIERHADDDAPDATIEDAERVLKFAEALAELLFELPARVKRGRTQPNE</sequence>
<dbReference type="InterPro" id="IPR025285">
    <property type="entry name" value="DUF4145"/>
</dbReference>
<protein>
    <submittedName>
        <fullName evidence="2">DUF4145 domain-containing protein</fullName>
    </submittedName>
</protein>
<gene>
    <name evidence="2" type="ORF">FGG12_06205</name>
</gene>
<organism evidence="2 3">
    <name type="scientific">Cupriavidus campinensis</name>
    <dbReference type="NCBI Taxonomy" id="151783"/>
    <lineage>
        <taxon>Bacteria</taxon>
        <taxon>Pseudomonadati</taxon>
        <taxon>Pseudomonadota</taxon>
        <taxon>Betaproteobacteria</taxon>
        <taxon>Burkholderiales</taxon>
        <taxon>Burkholderiaceae</taxon>
        <taxon>Cupriavidus</taxon>
    </lineage>
</organism>
<dbReference type="EMBL" id="VCIZ01000002">
    <property type="protein sequence ID" value="TSP14059.1"/>
    <property type="molecule type" value="Genomic_DNA"/>
</dbReference>
<evidence type="ECO:0000313" key="2">
    <source>
        <dbReference type="EMBL" id="TSP14059.1"/>
    </source>
</evidence>
<comment type="caution">
    <text evidence="2">The sequence shown here is derived from an EMBL/GenBank/DDBJ whole genome shotgun (WGS) entry which is preliminary data.</text>
</comment>
<accession>A0ABY3ET83</accession>
<reference evidence="2 3" key="1">
    <citation type="submission" date="2019-05" db="EMBL/GenBank/DDBJ databases">
        <title>Whole genome sequence analysis of Cupriavidus campinensis S14E4C strain.</title>
        <authorList>
            <person name="Abbaszade G."/>
            <person name="Szabo A."/>
            <person name="Toumi M."/>
            <person name="Toth E."/>
        </authorList>
    </citation>
    <scope>NUCLEOTIDE SEQUENCE [LARGE SCALE GENOMIC DNA]</scope>
    <source>
        <strain evidence="2 3">S14E4C</strain>
    </source>
</reference>
<feature type="domain" description="DUF4145" evidence="1">
    <location>
        <begin position="105"/>
        <end position="189"/>
    </location>
</feature>
<dbReference type="Pfam" id="PF13643">
    <property type="entry name" value="DUF4145"/>
    <property type="match status" value="1"/>
</dbReference>